<dbReference type="SMART" id="SM00271">
    <property type="entry name" value="DnaJ"/>
    <property type="match status" value="1"/>
</dbReference>
<dbReference type="InterPro" id="IPR051339">
    <property type="entry name" value="DnaJ_subfamily_B"/>
</dbReference>
<dbReference type="KEGG" id="hro:HELRODRAFT_82787"/>
<dbReference type="Proteomes" id="UP000015101">
    <property type="component" value="Unassembled WGS sequence"/>
</dbReference>
<dbReference type="Gene3D" id="1.10.287.110">
    <property type="entry name" value="DnaJ domain"/>
    <property type="match status" value="1"/>
</dbReference>
<evidence type="ECO:0000313" key="4">
    <source>
        <dbReference type="EnsemblMetazoa" id="HelroP82787"/>
    </source>
</evidence>
<dbReference type="GeneID" id="20216115"/>
<evidence type="ECO:0000259" key="2">
    <source>
        <dbReference type="PROSITE" id="PS50076"/>
    </source>
</evidence>
<dbReference type="InterPro" id="IPR036869">
    <property type="entry name" value="J_dom_sf"/>
</dbReference>
<dbReference type="Pfam" id="PF01556">
    <property type="entry name" value="DnaJ_C"/>
    <property type="match status" value="1"/>
</dbReference>
<reference evidence="5" key="1">
    <citation type="submission" date="2012-12" db="EMBL/GenBank/DDBJ databases">
        <authorList>
            <person name="Hellsten U."/>
            <person name="Grimwood J."/>
            <person name="Chapman J.A."/>
            <person name="Shapiro H."/>
            <person name="Aerts A."/>
            <person name="Otillar R.P."/>
            <person name="Terry A.Y."/>
            <person name="Boore J.L."/>
            <person name="Simakov O."/>
            <person name="Marletaz F."/>
            <person name="Cho S.-J."/>
            <person name="Edsinger-Gonzales E."/>
            <person name="Havlak P."/>
            <person name="Kuo D.-H."/>
            <person name="Larsson T."/>
            <person name="Lv J."/>
            <person name="Arendt D."/>
            <person name="Savage R."/>
            <person name="Osoegawa K."/>
            <person name="de Jong P."/>
            <person name="Lindberg D.R."/>
            <person name="Seaver E.C."/>
            <person name="Weisblat D.A."/>
            <person name="Putnam N.H."/>
            <person name="Grigoriev I.V."/>
            <person name="Rokhsar D.S."/>
        </authorList>
    </citation>
    <scope>NUCLEOTIDE SEQUENCE</scope>
</reference>
<reference evidence="4" key="3">
    <citation type="submission" date="2015-06" db="UniProtKB">
        <authorList>
            <consortium name="EnsemblMetazoa"/>
        </authorList>
    </citation>
    <scope>IDENTIFICATION</scope>
</reference>
<dbReference type="PANTHER" id="PTHR24078">
    <property type="entry name" value="DNAJ HOMOLOG SUBFAMILY C MEMBER"/>
    <property type="match status" value="1"/>
</dbReference>
<dbReference type="FunFam" id="2.60.260.20:FF:000006">
    <property type="entry name" value="DnaJ subfamily B member 13"/>
    <property type="match status" value="1"/>
</dbReference>
<dbReference type="Gene3D" id="2.60.260.20">
    <property type="entry name" value="Urease metallochaperone UreE, N-terminal domain"/>
    <property type="match status" value="2"/>
</dbReference>
<dbReference type="InParanoid" id="T1G4W7"/>
<dbReference type="FunFam" id="2.60.260.20:FF:000002">
    <property type="entry name" value="Dnaj homolog subfamily b member"/>
    <property type="match status" value="1"/>
</dbReference>
<dbReference type="InterPro" id="IPR002939">
    <property type="entry name" value="DnaJ_C"/>
</dbReference>
<feature type="domain" description="J" evidence="2">
    <location>
        <begin position="4"/>
        <end position="70"/>
    </location>
</feature>
<dbReference type="FunFam" id="1.10.287.110:FF:000076">
    <property type="entry name" value="Chaperone protein dnaJ"/>
    <property type="match status" value="1"/>
</dbReference>
<dbReference type="InterPro" id="IPR018253">
    <property type="entry name" value="DnaJ_domain_CS"/>
</dbReference>
<dbReference type="SUPFAM" id="SSF46565">
    <property type="entry name" value="Chaperone J-domain"/>
    <property type="match status" value="1"/>
</dbReference>
<dbReference type="EnsemblMetazoa" id="HelroT82787">
    <property type="protein sequence ID" value="HelroP82787"/>
    <property type="gene ID" value="HelroG82787"/>
</dbReference>
<dbReference type="OrthoDB" id="550424at2759"/>
<keyword evidence="5" id="KW-1185">Reference proteome</keyword>
<name>T1G4W7_HELRO</name>
<dbReference type="OMA" id="SSKYVYH"/>
<dbReference type="PANTHER" id="PTHR24078:SF519">
    <property type="entry name" value="DNAJ HOMOLOG SUBFAMILY B MEMBER 13"/>
    <property type="match status" value="1"/>
</dbReference>
<keyword evidence="1" id="KW-0143">Chaperone</keyword>
<dbReference type="RefSeq" id="XP_009021190.1">
    <property type="nucleotide sequence ID" value="XM_009022942.1"/>
</dbReference>
<evidence type="ECO:0000313" key="5">
    <source>
        <dbReference type="Proteomes" id="UP000015101"/>
    </source>
</evidence>
<reference evidence="3 5" key="2">
    <citation type="journal article" date="2013" name="Nature">
        <title>Insights into bilaterian evolution from three spiralian genomes.</title>
        <authorList>
            <person name="Simakov O."/>
            <person name="Marletaz F."/>
            <person name="Cho S.J."/>
            <person name="Edsinger-Gonzales E."/>
            <person name="Havlak P."/>
            <person name="Hellsten U."/>
            <person name="Kuo D.H."/>
            <person name="Larsson T."/>
            <person name="Lv J."/>
            <person name="Arendt D."/>
            <person name="Savage R."/>
            <person name="Osoegawa K."/>
            <person name="de Jong P."/>
            <person name="Grimwood J."/>
            <person name="Chapman J.A."/>
            <person name="Shapiro H."/>
            <person name="Aerts A."/>
            <person name="Otillar R.P."/>
            <person name="Terry A.Y."/>
            <person name="Boore J.L."/>
            <person name="Grigoriev I.V."/>
            <person name="Lindberg D.R."/>
            <person name="Seaver E.C."/>
            <person name="Weisblat D.A."/>
            <person name="Putnam N.H."/>
            <person name="Rokhsar D.S."/>
        </authorList>
    </citation>
    <scope>NUCLEOTIDE SEQUENCE</scope>
</reference>
<dbReference type="GO" id="GO:0005829">
    <property type="term" value="C:cytosol"/>
    <property type="evidence" value="ECO:0000318"/>
    <property type="project" value="GO_Central"/>
</dbReference>
<evidence type="ECO:0000256" key="1">
    <source>
        <dbReference type="ARBA" id="ARBA00023186"/>
    </source>
</evidence>
<dbReference type="GO" id="GO:0051082">
    <property type="term" value="F:unfolded protein binding"/>
    <property type="evidence" value="ECO:0000318"/>
    <property type="project" value="GO_Central"/>
</dbReference>
<organism evidence="4 5">
    <name type="scientific">Helobdella robusta</name>
    <name type="common">Californian leech</name>
    <dbReference type="NCBI Taxonomy" id="6412"/>
    <lineage>
        <taxon>Eukaryota</taxon>
        <taxon>Metazoa</taxon>
        <taxon>Spiralia</taxon>
        <taxon>Lophotrochozoa</taxon>
        <taxon>Annelida</taxon>
        <taxon>Clitellata</taxon>
        <taxon>Hirudinea</taxon>
        <taxon>Rhynchobdellida</taxon>
        <taxon>Glossiphoniidae</taxon>
        <taxon>Helobdella</taxon>
    </lineage>
</organism>
<dbReference type="HOGENOM" id="CLU_017633_10_2_1"/>
<dbReference type="PROSITE" id="PS50076">
    <property type="entry name" value="DNAJ_2"/>
    <property type="match status" value="1"/>
</dbReference>
<dbReference type="CTD" id="20216115"/>
<dbReference type="AlphaFoldDB" id="T1G4W7"/>
<dbReference type="InterPro" id="IPR008971">
    <property type="entry name" value="HSP40/DnaJ_pept-bd"/>
</dbReference>
<proteinExistence type="predicted"/>
<accession>T1G4W7</accession>
<dbReference type="eggNOG" id="KOG0714">
    <property type="taxonomic scope" value="Eukaryota"/>
</dbReference>
<dbReference type="InterPro" id="IPR001623">
    <property type="entry name" value="DnaJ_domain"/>
</dbReference>
<dbReference type="SUPFAM" id="SSF49493">
    <property type="entry name" value="HSP40/DnaJ peptide-binding domain"/>
    <property type="match status" value="2"/>
</dbReference>
<dbReference type="CDD" id="cd06257">
    <property type="entry name" value="DnaJ"/>
    <property type="match status" value="1"/>
</dbReference>
<dbReference type="GO" id="GO:0051087">
    <property type="term" value="F:protein-folding chaperone binding"/>
    <property type="evidence" value="ECO:0000318"/>
    <property type="project" value="GO_Central"/>
</dbReference>
<dbReference type="PROSITE" id="PS00636">
    <property type="entry name" value="DNAJ_1"/>
    <property type="match status" value="1"/>
</dbReference>
<dbReference type="GO" id="GO:0006457">
    <property type="term" value="P:protein folding"/>
    <property type="evidence" value="ECO:0007669"/>
    <property type="project" value="InterPro"/>
</dbReference>
<evidence type="ECO:0000313" key="3">
    <source>
        <dbReference type="EMBL" id="ESO00553.1"/>
    </source>
</evidence>
<dbReference type="EMBL" id="AMQM01005313">
    <property type="status" value="NOT_ANNOTATED_CDS"/>
    <property type="molecule type" value="Genomic_DNA"/>
</dbReference>
<dbReference type="Pfam" id="PF00226">
    <property type="entry name" value="DnaJ"/>
    <property type="match status" value="1"/>
</dbReference>
<gene>
    <name evidence="4" type="primary">20216115</name>
    <name evidence="3" type="ORF">HELRODRAFT_82787</name>
</gene>
<dbReference type="EMBL" id="KB096900">
    <property type="protein sequence ID" value="ESO00553.1"/>
    <property type="molecule type" value="Genomic_DNA"/>
</dbReference>
<dbReference type="STRING" id="6412.T1G4W7"/>
<dbReference type="PRINTS" id="PR00625">
    <property type="entry name" value="JDOMAIN"/>
</dbReference>
<dbReference type="CDD" id="cd10747">
    <property type="entry name" value="DnaJ_C"/>
    <property type="match status" value="1"/>
</dbReference>
<sequence length="336" mass="38098">MGWDYYRILEIAPNSTDADINKAFRKLALRYHSKKRSAGDEIAAEKFFLICEAYDVLSDECKRATYDQFGEEGLKRGVPTGSQGSGAWTQGYSFHGDVKRVFREFFGGDNPYKEYYDRIDGDLSMGFGGLKGIGAKKQDPPDEKILWLDLSEVFHGCTKKMKIMKKVLNKDERTTSVQEKILTITVKRGWKEGTRITFPQEGDQSPNNIPADVIFILRDKPHPNYRREGYDLIYTTPITLHHALTGTTLDINTVDDRILHIPLTDIIKPGYTRTVIGEGMPLPNDPSKKGDMIIHFNIEFPTSLSSEKKQLIRFALPKHLLKTDAGADDEETASER</sequence>
<protein>
    <recommendedName>
        <fullName evidence="2">J domain-containing protein</fullName>
    </recommendedName>
</protein>